<dbReference type="PANTHER" id="PTHR37947:SF1">
    <property type="entry name" value="BLL2462 PROTEIN"/>
    <property type="match status" value="1"/>
</dbReference>
<keyword evidence="1" id="KW-1133">Transmembrane helix</keyword>
<comment type="caution">
    <text evidence="2">The sequence shown here is derived from an EMBL/GenBank/DDBJ whole genome shotgun (WGS) entry which is preliminary data.</text>
</comment>
<dbReference type="EMBL" id="JABBHF010000006">
    <property type="protein sequence ID" value="NMH88295.1"/>
    <property type="molecule type" value="Genomic_DNA"/>
</dbReference>
<evidence type="ECO:0000256" key="1">
    <source>
        <dbReference type="SAM" id="Phobius"/>
    </source>
</evidence>
<keyword evidence="1" id="KW-0472">Membrane</keyword>
<dbReference type="InterPro" id="IPR036465">
    <property type="entry name" value="vWFA_dom_sf"/>
</dbReference>
<evidence type="ECO:0000313" key="3">
    <source>
        <dbReference type="Proteomes" id="UP000746690"/>
    </source>
</evidence>
<name>A0ABX1RZ80_9FLAO</name>
<feature type="transmembrane region" description="Helical" evidence="1">
    <location>
        <begin position="6"/>
        <end position="25"/>
    </location>
</feature>
<dbReference type="PANTHER" id="PTHR37947">
    <property type="entry name" value="BLL2462 PROTEIN"/>
    <property type="match status" value="1"/>
</dbReference>
<feature type="transmembrane region" description="Helical" evidence="1">
    <location>
        <begin position="37"/>
        <end position="54"/>
    </location>
</feature>
<dbReference type="Proteomes" id="UP000746690">
    <property type="component" value="Unassembled WGS sequence"/>
</dbReference>
<dbReference type="SUPFAM" id="SSF53300">
    <property type="entry name" value="vWA-like"/>
    <property type="match status" value="1"/>
</dbReference>
<sequence length="678" mass="77679">MKTETIIYIIIAGLIAVFLAVFQYYNKKKSMSKLNMLFVFLRSLSIFSILLLLINPKFEQIKLSVEKPNLVIAIDNSSSISHLNQETQVLNLVEKLSNDDNLNDKFNINLYTFGEVFKVSDDSITFSENQTNVNNAFKQLSQIYRQTTAPTLIISDGNQTYGNDYQFATSVYKQNIFPVIVGDTVTYTDLKIQQLNVNRYAYLKNRFPVETILVYNGNNTINSRFVVTRGHTTVYSESIRFSKENNSRVVNFTLPANSVGVSSYKATIVPIDNEKNKVNNSKNFAVEVIDQKTKIAIISGFSHPDLGVLKRSIESNEQRSVEFLSLKEASNQINDFQLFIINQPNYKFKNLFEVLEKENKNHFTIIGTKTDLNFLNNIKSGFSSEITNQTESYQAELNPNFSPFIVDDINFESFPPLNSNYGQVSFKIPFEAVLNKSINGISTNEPLLVTYETNGRREGVLFGENIWQWRAQSYINNNAFNLFDDFIGKLVQYLASNKRKDRLNVDYESFYNGSGSIIIKAEFFDKNYAFDARETLNISVTDNISKEKKTFPFILKNNNFQVDLSNLPPSEYNFTVRATNENIARSGSFQILEYNVEQQFLNAHVTKLQQLATNSKGKSYFIDHTEDLTSDLLNDNRFASIQKSNKNIIPLIDWKYLLVIIALSLGLEWFIRKYNGLI</sequence>
<keyword evidence="1" id="KW-0812">Transmembrane</keyword>
<organism evidence="2 3">
    <name type="scientific">Flavivirga algicola</name>
    <dbReference type="NCBI Taxonomy" id="2729136"/>
    <lineage>
        <taxon>Bacteria</taxon>
        <taxon>Pseudomonadati</taxon>
        <taxon>Bacteroidota</taxon>
        <taxon>Flavobacteriia</taxon>
        <taxon>Flavobacteriales</taxon>
        <taxon>Flavobacteriaceae</taxon>
        <taxon>Flavivirga</taxon>
    </lineage>
</organism>
<evidence type="ECO:0000313" key="2">
    <source>
        <dbReference type="EMBL" id="NMH88295.1"/>
    </source>
</evidence>
<protein>
    <submittedName>
        <fullName evidence="2">VWA domain-containing protein</fullName>
    </submittedName>
</protein>
<dbReference type="RefSeq" id="WP_169673784.1">
    <property type="nucleotide sequence ID" value="NZ_JABBHF010000006.1"/>
</dbReference>
<gene>
    <name evidence="2" type="ORF">HHX25_12320</name>
</gene>
<reference evidence="2 3" key="1">
    <citation type="submission" date="2020-04" db="EMBL/GenBank/DDBJ databases">
        <title>A Flavivirga sp. nov.</title>
        <authorList>
            <person name="Sun X."/>
        </authorList>
    </citation>
    <scope>NUCLEOTIDE SEQUENCE [LARGE SCALE GENOMIC DNA]</scope>
    <source>
        <strain evidence="2 3">Y03</strain>
    </source>
</reference>
<accession>A0ABX1RZ80</accession>
<keyword evidence="3" id="KW-1185">Reference proteome</keyword>
<proteinExistence type="predicted"/>